<dbReference type="Proteomes" id="UP000478052">
    <property type="component" value="Unassembled WGS sequence"/>
</dbReference>
<evidence type="ECO:0000313" key="1">
    <source>
        <dbReference type="EMBL" id="KAF0755447.1"/>
    </source>
</evidence>
<reference evidence="1 2" key="1">
    <citation type="submission" date="2019-08" db="EMBL/GenBank/DDBJ databases">
        <title>Whole genome of Aphis craccivora.</title>
        <authorList>
            <person name="Voronova N.V."/>
            <person name="Shulinski R.S."/>
            <person name="Bandarenka Y.V."/>
            <person name="Zhorov D.G."/>
            <person name="Warner D."/>
        </authorList>
    </citation>
    <scope>NUCLEOTIDE SEQUENCE [LARGE SCALE GENOMIC DNA]</scope>
    <source>
        <strain evidence="1">180601</strain>
        <tissue evidence="1">Whole Body</tissue>
    </source>
</reference>
<organism evidence="1 2">
    <name type="scientific">Aphis craccivora</name>
    <name type="common">Cowpea aphid</name>
    <dbReference type="NCBI Taxonomy" id="307492"/>
    <lineage>
        <taxon>Eukaryota</taxon>
        <taxon>Metazoa</taxon>
        <taxon>Ecdysozoa</taxon>
        <taxon>Arthropoda</taxon>
        <taxon>Hexapoda</taxon>
        <taxon>Insecta</taxon>
        <taxon>Pterygota</taxon>
        <taxon>Neoptera</taxon>
        <taxon>Paraneoptera</taxon>
        <taxon>Hemiptera</taxon>
        <taxon>Sternorrhyncha</taxon>
        <taxon>Aphidomorpha</taxon>
        <taxon>Aphidoidea</taxon>
        <taxon>Aphididae</taxon>
        <taxon>Aphidini</taxon>
        <taxon>Aphis</taxon>
        <taxon>Aphis</taxon>
    </lineage>
</organism>
<protein>
    <submittedName>
        <fullName evidence="1">Uncharacterized protein</fullName>
    </submittedName>
</protein>
<evidence type="ECO:0000313" key="2">
    <source>
        <dbReference type="Proteomes" id="UP000478052"/>
    </source>
</evidence>
<proteinExistence type="predicted"/>
<sequence>MFNESELITHFESIYSFAEVLALKNVREIQIPVCSSLTQLTSTDCLKLMKYELDKWSNPKETSMEKMLIFYLVTDYICCGLSSPEFHIVFHKNLNTEPSKIKLLKDLVNIWTNLFKNFKISNIDFVKNLMAGLERIFYKFSILVPDDDIKFKSNKLMDKINYYMKEYEKNILHNHTLGNNSMQQLPTYDKNIVLGIENIIPKIPIKSEVNYSLQNLLQQNKRKKEVMENSLEHNMTLNNLPEKNNMDHQNHNSENLVVHNFPKKPKLMSSDVLNRSTTTDPDNITTIPHEQKKLNAFQMMMLNAKKQKTSLK</sequence>
<name>A0A6G0YGU7_APHCR</name>
<comment type="caution">
    <text evidence="1">The sequence shown here is derived from an EMBL/GenBank/DDBJ whole genome shotgun (WGS) entry which is preliminary data.</text>
</comment>
<dbReference type="OrthoDB" id="6597386at2759"/>
<dbReference type="EMBL" id="VUJU01004135">
    <property type="protein sequence ID" value="KAF0755447.1"/>
    <property type="molecule type" value="Genomic_DNA"/>
</dbReference>
<dbReference type="AlphaFoldDB" id="A0A6G0YGU7"/>
<accession>A0A6G0YGU7</accession>
<keyword evidence="2" id="KW-1185">Reference proteome</keyword>
<gene>
    <name evidence="1" type="ORF">FWK35_00016711</name>
</gene>